<feature type="compositionally biased region" description="Low complexity" evidence="1">
    <location>
        <begin position="407"/>
        <end position="419"/>
    </location>
</feature>
<evidence type="ECO:0000313" key="3">
    <source>
        <dbReference type="Proteomes" id="UP000235388"/>
    </source>
</evidence>
<sequence>MVPLLSKRYGRPGLPSWTQPVRITHTPRPLQQEQLLDIELDYSSLQALPDTPPPPPKATLPAMNLPPCLPMDSMQSLCPSSLGLEAEFTPLQSSYTRPDFDPYNQYHNYDHAQEHYGHPPLHNDEYNATSCTNTPPSVMPQFSFTPALQTTHLPNPTGFPGITNHPDLQQNNNSLTTSGTNIPNSLTNSMPNPTPSSQLENNIPPSQPAPKRCARSRRQPALVTPSTAQPTLSAETNDVLPPPIPLQSNSEFNAPVPNKHAPRAKLSAHLVEAARGKKLDELIKLVGNDSKYVRLTAENQLQLNNAYMEYQRQLYLIAYENRVDIKPCLKYAGEAANSRASTNYNNYCRYDPEARKIYKDKSIDHDERNRQCEQLWKKLDVAMQEKWKDSEFLQSFQSCSAGIGETDNLPDQPNQPNPKNRARTSFETDTWANKVVADLRNLSRRSGIEGFLVIGSRGKGKFDAFNGGSHLGERFLDMFSTDKDPCQLFIDFIKGHTVVKTLTGIKLPPVAAKKKGPKPREIITSHNKGSIANNVAFIRDKLNKAIDEAAPGKFGQGWPGTKTREKLQAAGVSLAVRQNDLRVTALDFCLRPGDMRDKHSQKVVAALEENWVELRVESTKSPNFVGSNIPNTQKSSVKRISVGCCQVPQKLAMAPSKKKRKLSKEFVDNEDMESTHNNDRSDLDANDSQSSSEVDPEEEGETEN</sequence>
<gene>
    <name evidence="2" type="ORF">PCANC_03357</name>
</gene>
<dbReference type="STRING" id="200324.A0A2N5T8R6"/>
<dbReference type="AlphaFoldDB" id="A0A2N5T8R6"/>
<feature type="compositionally biased region" description="Polar residues" evidence="1">
    <location>
        <begin position="166"/>
        <end position="204"/>
    </location>
</feature>
<comment type="caution">
    <text evidence="2">The sequence shown here is derived from an EMBL/GenBank/DDBJ whole genome shotgun (WGS) entry which is preliminary data.</text>
</comment>
<feature type="region of interest" description="Disordered" evidence="1">
    <location>
        <begin position="153"/>
        <end position="242"/>
    </location>
</feature>
<feature type="compositionally biased region" description="Basic and acidic residues" evidence="1">
    <location>
        <begin position="663"/>
        <end position="683"/>
    </location>
</feature>
<evidence type="ECO:0000313" key="2">
    <source>
        <dbReference type="EMBL" id="PLW21876.1"/>
    </source>
</evidence>
<name>A0A2N5T8R6_9BASI</name>
<organism evidence="2 3">
    <name type="scientific">Puccinia coronata f. sp. avenae</name>
    <dbReference type="NCBI Taxonomy" id="200324"/>
    <lineage>
        <taxon>Eukaryota</taxon>
        <taxon>Fungi</taxon>
        <taxon>Dikarya</taxon>
        <taxon>Basidiomycota</taxon>
        <taxon>Pucciniomycotina</taxon>
        <taxon>Pucciniomycetes</taxon>
        <taxon>Pucciniales</taxon>
        <taxon>Pucciniaceae</taxon>
        <taxon>Puccinia</taxon>
    </lineage>
</organism>
<feature type="compositionally biased region" description="Polar residues" evidence="1">
    <location>
        <begin position="224"/>
        <end position="236"/>
    </location>
</feature>
<feature type="compositionally biased region" description="Acidic residues" evidence="1">
    <location>
        <begin position="694"/>
        <end position="704"/>
    </location>
</feature>
<evidence type="ECO:0000256" key="1">
    <source>
        <dbReference type="SAM" id="MobiDB-lite"/>
    </source>
</evidence>
<protein>
    <submittedName>
        <fullName evidence="2">Uncharacterized protein</fullName>
    </submittedName>
</protein>
<dbReference type="EMBL" id="PGCJ01000779">
    <property type="protein sequence ID" value="PLW21876.1"/>
    <property type="molecule type" value="Genomic_DNA"/>
</dbReference>
<feature type="region of interest" description="Disordered" evidence="1">
    <location>
        <begin position="654"/>
        <end position="704"/>
    </location>
</feature>
<feature type="region of interest" description="Disordered" evidence="1">
    <location>
        <begin position="404"/>
        <end position="424"/>
    </location>
</feature>
<reference evidence="2 3" key="1">
    <citation type="submission" date="2017-11" db="EMBL/GenBank/DDBJ databases">
        <title>De novo assembly and phasing of dikaryotic genomes from two isolates of Puccinia coronata f. sp. avenae, the causal agent of oat crown rust.</title>
        <authorList>
            <person name="Miller M.E."/>
            <person name="Zhang Y."/>
            <person name="Omidvar V."/>
            <person name="Sperschneider J."/>
            <person name="Schwessinger B."/>
            <person name="Raley C."/>
            <person name="Palmer J.M."/>
            <person name="Garnica D."/>
            <person name="Upadhyaya N."/>
            <person name="Rathjen J."/>
            <person name="Taylor J.M."/>
            <person name="Park R.F."/>
            <person name="Dodds P.N."/>
            <person name="Hirsch C.D."/>
            <person name="Kianian S.F."/>
            <person name="Figueroa M."/>
        </authorList>
    </citation>
    <scope>NUCLEOTIDE SEQUENCE [LARGE SCALE GENOMIC DNA]</scope>
    <source>
        <strain evidence="2">12NC29</strain>
    </source>
</reference>
<dbReference type="Proteomes" id="UP000235388">
    <property type="component" value="Unassembled WGS sequence"/>
</dbReference>
<dbReference type="OrthoDB" id="2506836at2759"/>
<proteinExistence type="predicted"/>
<keyword evidence="3" id="KW-1185">Reference proteome</keyword>
<accession>A0A2N5T8R6</accession>